<keyword evidence="2" id="KW-0863">Zinc-finger</keyword>
<dbReference type="Proteomes" id="UP001634007">
    <property type="component" value="Unassembled WGS sequence"/>
</dbReference>
<protein>
    <recommendedName>
        <fullName evidence="5">BED-type domain-containing protein</fullName>
    </recommendedName>
</protein>
<dbReference type="EMBL" id="JBJKBG010000003">
    <property type="protein sequence ID" value="KAL3745753.1"/>
    <property type="molecule type" value="Genomic_DNA"/>
</dbReference>
<keyword evidence="7" id="KW-1185">Reference proteome</keyword>
<dbReference type="Pfam" id="PF02892">
    <property type="entry name" value="zf-BED"/>
    <property type="match status" value="1"/>
</dbReference>
<feature type="domain" description="BED-type" evidence="5">
    <location>
        <begin position="10"/>
        <end position="40"/>
    </location>
</feature>
<evidence type="ECO:0000313" key="6">
    <source>
        <dbReference type="EMBL" id="KAL3745753.1"/>
    </source>
</evidence>
<evidence type="ECO:0000313" key="7">
    <source>
        <dbReference type="Proteomes" id="UP001634007"/>
    </source>
</evidence>
<organism evidence="6 7">
    <name type="scientific">Eucalyptus globulus</name>
    <name type="common">Tasmanian blue gum</name>
    <dbReference type="NCBI Taxonomy" id="34317"/>
    <lineage>
        <taxon>Eukaryota</taxon>
        <taxon>Viridiplantae</taxon>
        <taxon>Streptophyta</taxon>
        <taxon>Embryophyta</taxon>
        <taxon>Tracheophyta</taxon>
        <taxon>Spermatophyta</taxon>
        <taxon>Magnoliopsida</taxon>
        <taxon>eudicotyledons</taxon>
        <taxon>Gunneridae</taxon>
        <taxon>Pentapetalae</taxon>
        <taxon>rosids</taxon>
        <taxon>malvids</taxon>
        <taxon>Myrtales</taxon>
        <taxon>Myrtaceae</taxon>
        <taxon>Myrtoideae</taxon>
        <taxon>Eucalypteae</taxon>
        <taxon>Eucalyptus</taxon>
    </lineage>
</organism>
<dbReference type="GO" id="GO:0008270">
    <property type="term" value="F:zinc ion binding"/>
    <property type="evidence" value="ECO:0007669"/>
    <property type="project" value="UniProtKB-KW"/>
</dbReference>
<dbReference type="AlphaFoldDB" id="A0ABD3L2D5"/>
<evidence type="ECO:0000256" key="3">
    <source>
        <dbReference type="ARBA" id="ARBA00022833"/>
    </source>
</evidence>
<keyword evidence="1" id="KW-0479">Metal-binding</keyword>
<name>A0ABD3L2D5_EUCGL</name>
<feature type="region of interest" description="Disordered" evidence="4">
    <location>
        <begin position="65"/>
        <end position="88"/>
    </location>
</feature>
<gene>
    <name evidence="6" type="ORF">ACJRO7_014812</name>
</gene>
<evidence type="ECO:0000259" key="5">
    <source>
        <dbReference type="Pfam" id="PF02892"/>
    </source>
</evidence>
<sequence length="305" mass="34600">MSREEDSFRKHVHILPNNKWVCNFCGYEYSGDTRRIRAHLAGVAGYGIQGCENVDSQVRSKALTAWKGKRPAKSSNRQRYLEGGPHLRATPNDEDDCIVTSFAALPDLTSDVISTVAPSSSAFLPLPETVNNEDDWTVTLPVAWPDLSSGVMSTVNASSSAFLPLPKTNLPNRSLPPQNMNPQRDFPFWPRRPQSHAVDSYHVPRSLSHLIRVNRQPDLHLIRVNRQPDLHLIRVNRQPDRHLIRVNRQPDLHLIRVIRQPDLVSKDLTNMLRLVNAKVEEPNTKVPQGNVHLQIPHMLKLMQHA</sequence>
<evidence type="ECO:0000256" key="1">
    <source>
        <dbReference type="ARBA" id="ARBA00022723"/>
    </source>
</evidence>
<dbReference type="InterPro" id="IPR003656">
    <property type="entry name" value="Znf_BED"/>
</dbReference>
<accession>A0ABD3L2D5</accession>
<comment type="caution">
    <text evidence="6">The sequence shown here is derived from an EMBL/GenBank/DDBJ whole genome shotgun (WGS) entry which is preliminary data.</text>
</comment>
<evidence type="ECO:0000256" key="4">
    <source>
        <dbReference type="SAM" id="MobiDB-lite"/>
    </source>
</evidence>
<keyword evidence="3" id="KW-0862">Zinc</keyword>
<reference evidence="6 7" key="1">
    <citation type="submission" date="2024-11" db="EMBL/GenBank/DDBJ databases">
        <title>Chromosome-level genome assembly of Eucalyptus globulus Labill. provides insights into its genome evolution.</title>
        <authorList>
            <person name="Li X."/>
        </authorList>
    </citation>
    <scope>NUCLEOTIDE SEQUENCE [LARGE SCALE GENOMIC DNA]</scope>
    <source>
        <strain evidence="6">CL2024</strain>
        <tissue evidence="6">Fresh tender leaves</tissue>
    </source>
</reference>
<evidence type="ECO:0000256" key="2">
    <source>
        <dbReference type="ARBA" id="ARBA00022771"/>
    </source>
</evidence>
<proteinExistence type="predicted"/>